<dbReference type="Proteomes" id="UP000240542">
    <property type="component" value="Unassembled WGS sequence"/>
</dbReference>
<sequence length="540" mass="57514">MASVNARFRSRARRSESGVSVIEYAAMIVLAGVIMGGAGLYLLGDRVAKHVPPALCVLLSAGQADCDGEGGGGDAGPKPPHPSPTAGPCSDGRPGTKKDDAFKPPLCEKLYEKEYSKSTYKMLFIKITDEFAFIRQEYSDGTVRLTALSTGHLGVEVESGLNVFKSGGVEVGGKIGGGLNMAVGDTYVFKNKGEADDKIGEIKSYYNKVRQEQGRAQTKFCADNPIMSSCKVSDPPDMDDPQITTKSVGGEGSGGLKLGNITDKKDKKGDKGKKDDKDDEGGDSLSLNLLGGEGKMAGETIEEKDNRDPKNPKTSKIYSFTVSGEGTAGLLHGKGSKNVSLKVTHDKDGKLVGIVMSEAVESPRGEGFNLDVAGQVGPVNGSYGKTERKGRYDVRTAQLEVTDKNRSVVEDWLTGQKSGAGDLADEVGEPVDINKDSTDWDKVKKEFYDHGKVSKVLYDTEFESESVGWGVSFLGMEFGVAAEWGREGRESIAADFLGAPDGKNPRDWVDFPECVHKDGGDDGKPPPPPPPPPGCPTKKD</sequence>
<evidence type="ECO:0000256" key="2">
    <source>
        <dbReference type="SAM" id="Phobius"/>
    </source>
</evidence>
<gene>
    <name evidence="3" type="ORF">CLV63_12376</name>
</gene>
<evidence type="ECO:0000313" key="4">
    <source>
        <dbReference type="Proteomes" id="UP000240542"/>
    </source>
</evidence>
<name>A0A2P8CZ81_9ACTN</name>
<reference evidence="3 4" key="1">
    <citation type="submission" date="2018-03" db="EMBL/GenBank/DDBJ databases">
        <title>Genomic Encyclopedia of Archaeal and Bacterial Type Strains, Phase II (KMG-II): from individual species to whole genera.</title>
        <authorList>
            <person name="Goeker M."/>
        </authorList>
    </citation>
    <scope>NUCLEOTIDE SEQUENCE [LARGE SCALE GENOMIC DNA]</scope>
    <source>
        <strain evidence="3 4">DSM 45312</strain>
    </source>
</reference>
<dbReference type="AlphaFoldDB" id="A0A2P8CZ81"/>
<evidence type="ECO:0000313" key="3">
    <source>
        <dbReference type="EMBL" id="PSK90247.1"/>
    </source>
</evidence>
<evidence type="ECO:0000256" key="1">
    <source>
        <dbReference type="SAM" id="MobiDB-lite"/>
    </source>
</evidence>
<feature type="compositionally biased region" description="Basic and acidic residues" evidence="1">
    <location>
        <begin position="503"/>
        <end position="524"/>
    </location>
</feature>
<keyword evidence="2" id="KW-0472">Membrane</keyword>
<keyword evidence="2" id="KW-1133">Transmembrane helix</keyword>
<comment type="caution">
    <text evidence="3">The sequence shown here is derived from an EMBL/GenBank/DDBJ whole genome shotgun (WGS) entry which is preliminary data.</text>
</comment>
<organism evidence="3 4">
    <name type="scientific">Murinocardiopsis flavida</name>
    <dbReference type="NCBI Taxonomy" id="645275"/>
    <lineage>
        <taxon>Bacteria</taxon>
        <taxon>Bacillati</taxon>
        <taxon>Actinomycetota</taxon>
        <taxon>Actinomycetes</taxon>
        <taxon>Streptosporangiales</taxon>
        <taxon>Nocardiopsidaceae</taxon>
        <taxon>Murinocardiopsis</taxon>
    </lineage>
</organism>
<feature type="compositionally biased region" description="Pro residues" evidence="1">
    <location>
        <begin position="525"/>
        <end position="540"/>
    </location>
</feature>
<keyword evidence="2" id="KW-0812">Transmembrane</keyword>
<protein>
    <submittedName>
        <fullName evidence="3">Uncharacterized protein</fullName>
    </submittedName>
</protein>
<dbReference type="RefSeq" id="WP_146165665.1">
    <property type="nucleotide sequence ID" value="NZ_PYGA01000023.1"/>
</dbReference>
<keyword evidence="4" id="KW-1185">Reference proteome</keyword>
<feature type="compositionally biased region" description="Basic and acidic residues" evidence="1">
    <location>
        <begin position="301"/>
        <end position="311"/>
    </location>
</feature>
<accession>A0A2P8CZ81</accession>
<feature type="compositionally biased region" description="Basic and acidic residues" evidence="1">
    <location>
        <begin position="262"/>
        <end position="276"/>
    </location>
</feature>
<dbReference type="EMBL" id="PYGA01000023">
    <property type="protein sequence ID" value="PSK90247.1"/>
    <property type="molecule type" value="Genomic_DNA"/>
</dbReference>
<feature type="region of interest" description="Disordered" evidence="1">
    <location>
        <begin position="68"/>
        <end position="101"/>
    </location>
</feature>
<feature type="transmembrane region" description="Helical" evidence="2">
    <location>
        <begin position="21"/>
        <end position="43"/>
    </location>
</feature>
<proteinExistence type="predicted"/>
<feature type="region of interest" description="Disordered" evidence="1">
    <location>
        <begin position="231"/>
        <end position="317"/>
    </location>
</feature>
<feature type="region of interest" description="Disordered" evidence="1">
    <location>
        <begin position="497"/>
        <end position="540"/>
    </location>
</feature>